<reference evidence="2 3" key="1">
    <citation type="journal article" date="2023" name="ISME J.">
        <title>Cultivation and genomic characterization of novel and ubiquitous marine nitrite-oxidizing bacteria from the Nitrospirales.</title>
        <authorList>
            <person name="Mueller A.J."/>
            <person name="Daebeler A."/>
            <person name="Herbold C.W."/>
            <person name="Kirkegaard R.H."/>
            <person name="Daims H."/>
        </authorList>
    </citation>
    <scope>NUCLEOTIDE SEQUENCE [LARGE SCALE GENOMIC DNA]</scope>
    <source>
        <strain evidence="2 3">EB</strain>
    </source>
</reference>
<protein>
    <submittedName>
        <fullName evidence="2">Uncharacterized protein</fullName>
    </submittedName>
</protein>
<evidence type="ECO:0000256" key="1">
    <source>
        <dbReference type="SAM" id="Phobius"/>
    </source>
</evidence>
<keyword evidence="3" id="KW-1185">Reference proteome</keyword>
<evidence type="ECO:0000313" key="3">
    <source>
        <dbReference type="Proteomes" id="UP001250932"/>
    </source>
</evidence>
<evidence type="ECO:0000313" key="2">
    <source>
        <dbReference type="EMBL" id="MDT7044126.1"/>
    </source>
</evidence>
<keyword evidence="1" id="KW-0812">Transmembrane</keyword>
<dbReference type="EMBL" id="JAQOUE010000002">
    <property type="protein sequence ID" value="MDT7044126.1"/>
    <property type="molecule type" value="Genomic_DNA"/>
</dbReference>
<keyword evidence="1" id="KW-0472">Membrane</keyword>
<comment type="caution">
    <text evidence="2">The sequence shown here is derived from an EMBL/GenBank/DDBJ whole genome shotgun (WGS) entry which is preliminary data.</text>
</comment>
<name>A0ABU3KCH5_9BACT</name>
<gene>
    <name evidence="2" type="ORF">PPG34_17380</name>
</gene>
<accession>A0ABU3KCH5</accession>
<organism evidence="2 3">
    <name type="scientific">Candidatus Nitronereus thalassa</name>
    <dbReference type="NCBI Taxonomy" id="3020898"/>
    <lineage>
        <taxon>Bacteria</taxon>
        <taxon>Pseudomonadati</taxon>
        <taxon>Nitrospirota</taxon>
        <taxon>Nitrospiria</taxon>
        <taxon>Nitrospirales</taxon>
        <taxon>Nitrospiraceae</taxon>
        <taxon>Candidatus Nitronereus</taxon>
    </lineage>
</organism>
<proteinExistence type="predicted"/>
<feature type="transmembrane region" description="Helical" evidence="1">
    <location>
        <begin position="36"/>
        <end position="54"/>
    </location>
</feature>
<sequence>MGSIRKATKVKASALMVGLSSVTLSVVNVSMVVNSLFALIGFSVSGFILTRPLSLDDQEFPAKFAVE</sequence>
<dbReference type="Proteomes" id="UP001250932">
    <property type="component" value="Unassembled WGS sequence"/>
</dbReference>
<dbReference type="RefSeq" id="WP_313834712.1">
    <property type="nucleotide sequence ID" value="NZ_JAQOUE010000002.1"/>
</dbReference>
<keyword evidence="1" id="KW-1133">Transmembrane helix</keyword>